<keyword evidence="8" id="KW-0539">Nucleus</keyword>
<dbReference type="OrthoDB" id="277802at2759"/>
<dbReference type="CDD" id="cd12247">
    <property type="entry name" value="RRM2_U1A_like"/>
    <property type="match status" value="1"/>
</dbReference>
<keyword evidence="7" id="KW-0508">mRNA splicing</keyword>
<dbReference type="AlphaFoldDB" id="I7MJN3"/>
<dbReference type="OMA" id="LKKGWVM"/>
<evidence type="ECO:0000313" key="14">
    <source>
        <dbReference type="Proteomes" id="UP000009168"/>
    </source>
</evidence>
<keyword evidence="11" id="KW-0175">Coiled coil</keyword>
<evidence type="ECO:0000256" key="9">
    <source>
        <dbReference type="ARBA" id="ARBA00023274"/>
    </source>
</evidence>
<feature type="domain" description="RRM" evidence="12">
    <location>
        <begin position="175"/>
        <end position="247"/>
    </location>
</feature>
<evidence type="ECO:0000256" key="3">
    <source>
        <dbReference type="ARBA" id="ARBA00022664"/>
    </source>
</evidence>
<keyword evidence="6 10" id="KW-0694">RNA-binding</keyword>
<evidence type="ECO:0000256" key="6">
    <source>
        <dbReference type="ARBA" id="ARBA00022884"/>
    </source>
</evidence>
<evidence type="ECO:0000256" key="8">
    <source>
        <dbReference type="ARBA" id="ARBA00023242"/>
    </source>
</evidence>
<dbReference type="STRING" id="312017.I7MJN3"/>
<dbReference type="GO" id="GO:0003723">
    <property type="term" value="F:RNA binding"/>
    <property type="evidence" value="ECO:0007669"/>
    <property type="project" value="UniProtKB-UniRule"/>
</dbReference>
<dbReference type="GO" id="GO:0030532">
    <property type="term" value="C:small nuclear ribonucleoprotein complex"/>
    <property type="evidence" value="ECO:0007669"/>
    <property type="project" value="UniProtKB-ARBA"/>
</dbReference>
<proteinExistence type="inferred from homology"/>
<dbReference type="Pfam" id="PF00076">
    <property type="entry name" value="RRM_1"/>
    <property type="match status" value="2"/>
</dbReference>
<dbReference type="GO" id="GO:0008380">
    <property type="term" value="P:RNA splicing"/>
    <property type="evidence" value="ECO:0007669"/>
    <property type="project" value="UniProtKB-KW"/>
</dbReference>
<evidence type="ECO:0000256" key="7">
    <source>
        <dbReference type="ARBA" id="ARBA00023187"/>
    </source>
</evidence>
<keyword evidence="4" id="KW-0747">Spliceosome</keyword>
<evidence type="ECO:0000256" key="1">
    <source>
        <dbReference type="ARBA" id="ARBA00004123"/>
    </source>
</evidence>
<reference evidence="14" key="1">
    <citation type="journal article" date="2006" name="PLoS Biol.">
        <title>Macronuclear genome sequence of the ciliate Tetrahymena thermophila, a model eukaryote.</title>
        <authorList>
            <person name="Eisen J.A."/>
            <person name="Coyne R.S."/>
            <person name="Wu M."/>
            <person name="Wu D."/>
            <person name="Thiagarajan M."/>
            <person name="Wortman J.R."/>
            <person name="Badger J.H."/>
            <person name="Ren Q."/>
            <person name="Amedeo P."/>
            <person name="Jones K.M."/>
            <person name="Tallon L.J."/>
            <person name="Delcher A.L."/>
            <person name="Salzberg S.L."/>
            <person name="Silva J.C."/>
            <person name="Haas B.J."/>
            <person name="Majoros W.H."/>
            <person name="Farzad M."/>
            <person name="Carlton J.M."/>
            <person name="Smith R.K. Jr."/>
            <person name="Garg J."/>
            <person name="Pearlman R.E."/>
            <person name="Karrer K.M."/>
            <person name="Sun L."/>
            <person name="Manning G."/>
            <person name="Elde N.C."/>
            <person name="Turkewitz A.P."/>
            <person name="Asai D.J."/>
            <person name="Wilkes D.E."/>
            <person name="Wang Y."/>
            <person name="Cai H."/>
            <person name="Collins K."/>
            <person name="Stewart B.A."/>
            <person name="Lee S.R."/>
            <person name="Wilamowska K."/>
            <person name="Weinberg Z."/>
            <person name="Ruzzo W.L."/>
            <person name="Wloga D."/>
            <person name="Gaertig J."/>
            <person name="Frankel J."/>
            <person name="Tsao C.-C."/>
            <person name="Gorovsky M.A."/>
            <person name="Keeling P.J."/>
            <person name="Waller R.F."/>
            <person name="Patron N.J."/>
            <person name="Cherry J.M."/>
            <person name="Stover N.A."/>
            <person name="Krieger C.J."/>
            <person name="del Toro C."/>
            <person name="Ryder H.F."/>
            <person name="Williamson S.C."/>
            <person name="Barbeau R.A."/>
            <person name="Hamilton E.P."/>
            <person name="Orias E."/>
        </authorList>
    </citation>
    <scope>NUCLEOTIDE SEQUENCE [LARGE SCALE GENOMIC DNA]</scope>
    <source>
        <strain evidence="14">SB210</strain>
    </source>
</reference>
<keyword evidence="14" id="KW-1185">Reference proteome</keyword>
<feature type="coiled-coil region" evidence="11">
    <location>
        <begin position="133"/>
        <end position="163"/>
    </location>
</feature>
<evidence type="ECO:0000256" key="11">
    <source>
        <dbReference type="SAM" id="Coils"/>
    </source>
</evidence>
<dbReference type="GO" id="GO:0006397">
    <property type="term" value="P:mRNA processing"/>
    <property type="evidence" value="ECO:0007669"/>
    <property type="project" value="UniProtKB-KW"/>
</dbReference>
<dbReference type="PANTHER" id="PTHR10501">
    <property type="entry name" value="U1 SMALL NUCLEAR RIBONUCLEOPROTEIN A/U2 SMALL NUCLEAR RIBONUCLEOPROTEIN B"/>
    <property type="match status" value="1"/>
</dbReference>
<sequence>MDNKQSIPVPDNKENEMQEEVEEEIKLLPPNNTIYINNLNERISIDDLKQELFKLFSEYGSILEIKAKKNIRMRGQAFVVFEQIACAQKAIEALNRKNFYGKALHLNFAKTKSDAILKREGAYAPRQPKIFNAADFIEERQSNKKQKENLKNKESATAKLAAQPLVQNTIIQPHHTLFLENLPINSNTEVIKAFFATFPGFKEVRLVPQKRVAFVEYEDENKATAALASLQSFKIGDQTVTANYAKA</sequence>
<dbReference type="InterPro" id="IPR035979">
    <property type="entry name" value="RBD_domain_sf"/>
</dbReference>
<dbReference type="EMBL" id="GG662249">
    <property type="protein sequence ID" value="EAS07024.2"/>
    <property type="molecule type" value="Genomic_DNA"/>
</dbReference>
<keyword evidence="9 13" id="KW-0687">Ribonucleoprotein</keyword>
<evidence type="ECO:0000256" key="2">
    <source>
        <dbReference type="ARBA" id="ARBA00007243"/>
    </source>
</evidence>
<feature type="domain" description="RRM" evidence="12">
    <location>
        <begin position="32"/>
        <end position="111"/>
    </location>
</feature>
<dbReference type="InParanoid" id="I7MJN3"/>
<comment type="subcellular location">
    <subcellularLocation>
        <location evidence="1">Nucleus</location>
    </subcellularLocation>
</comment>
<keyword evidence="3" id="KW-0507">mRNA processing</keyword>
<protein>
    <submittedName>
        <fullName evidence="13">U1 small nuclear ribonucleoprotein A</fullName>
    </submittedName>
</protein>
<dbReference type="GeneID" id="7842124"/>
<name>I7MJN3_TETTS</name>
<dbReference type="FunFam" id="3.30.70.330:FF:000039">
    <property type="entry name" value="U1 small nuclear ribonucleoprotein A"/>
    <property type="match status" value="1"/>
</dbReference>
<comment type="similarity">
    <text evidence="2">Belongs to the RRM U1 A/B'' family.</text>
</comment>
<evidence type="ECO:0000256" key="4">
    <source>
        <dbReference type="ARBA" id="ARBA00022728"/>
    </source>
</evidence>
<dbReference type="RefSeq" id="XP_001027266.2">
    <property type="nucleotide sequence ID" value="XM_001027266.3"/>
</dbReference>
<keyword evidence="5" id="KW-0677">Repeat</keyword>
<evidence type="ECO:0000313" key="13">
    <source>
        <dbReference type="EMBL" id="EAS07024.2"/>
    </source>
</evidence>
<gene>
    <name evidence="13" type="ORF">TTHERM_00842500</name>
</gene>
<dbReference type="InterPro" id="IPR000504">
    <property type="entry name" value="RRM_dom"/>
</dbReference>
<dbReference type="HOGENOM" id="CLU_041869_1_1_1"/>
<dbReference type="CDD" id="cd12246">
    <property type="entry name" value="RRM1_U1A_like"/>
    <property type="match status" value="1"/>
</dbReference>
<evidence type="ECO:0000256" key="5">
    <source>
        <dbReference type="ARBA" id="ARBA00022737"/>
    </source>
</evidence>
<dbReference type="KEGG" id="tet:TTHERM_00842500"/>
<dbReference type="InterPro" id="IPR012677">
    <property type="entry name" value="Nucleotide-bd_a/b_plait_sf"/>
</dbReference>
<dbReference type="SUPFAM" id="SSF54928">
    <property type="entry name" value="RNA-binding domain, RBD"/>
    <property type="match status" value="1"/>
</dbReference>
<evidence type="ECO:0000256" key="10">
    <source>
        <dbReference type="PROSITE-ProRule" id="PRU00176"/>
    </source>
</evidence>
<dbReference type="Proteomes" id="UP000009168">
    <property type="component" value="Unassembled WGS sequence"/>
</dbReference>
<dbReference type="FunFam" id="3.30.70.330:FF:000029">
    <property type="entry name" value="U2 small nuclear ribonucleoprotein B"/>
    <property type="match status" value="1"/>
</dbReference>
<accession>I7MJN3</accession>
<dbReference type="eggNOG" id="KOG4206">
    <property type="taxonomic scope" value="Eukaryota"/>
</dbReference>
<evidence type="ECO:0000259" key="12">
    <source>
        <dbReference type="PROSITE" id="PS50102"/>
    </source>
</evidence>
<dbReference type="Gene3D" id="3.30.70.330">
    <property type="match status" value="2"/>
</dbReference>
<dbReference type="SMART" id="SM00360">
    <property type="entry name" value="RRM"/>
    <property type="match status" value="2"/>
</dbReference>
<organism evidence="13 14">
    <name type="scientific">Tetrahymena thermophila (strain SB210)</name>
    <dbReference type="NCBI Taxonomy" id="312017"/>
    <lineage>
        <taxon>Eukaryota</taxon>
        <taxon>Sar</taxon>
        <taxon>Alveolata</taxon>
        <taxon>Ciliophora</taxon>
        <taxon>Intramacronucleata</taxon>
        <taxon>Oligohymenophorea</taxon>
        <taxon>Hymenostomatida</taxon>
        <taxon>Tetrahymenina</taxon>
        <taxon>Tetrahymenidae</taxon>
        <taxon>Tetrahymena</taxon>
    </lineage>
</organism>
<dbReference type="PROSITE" id="PS50102">
    <property type="entry name" value="RRM"/>
    <property type="match status" value="2"/>
</dbReference>
<dbReference type="GO" id="GO:0005681">
    <property type="term" value="C:spliceosomal complex"/>
    <property type="evidence" value="ECO:0007669"/>
    <property type="project" value="UniProtKB-KW"/>
</dbReference>